<sequence>MVHRLRNRVIVISVSVFTTTIQSSPCPEMMHLHGHLHGFLPPPHSPPPVFDDPTTLPTWLVQGPTSEVMELTAAQVAGLDMHCPLAHAEIVARLLSAKGLPATLINIIFDMLNVCSEDAVETRETMQGSAPLDLEYLRFVVPPPPADTSLLEATASTLVFECVSCDQGWATYQSEYNNTYQDCYSWVEYEITDAAWQVVVPRQSMCYNLRASPSFRRHRRHVAMDHHVLPGHQVTLFLRALSPGWENRARYGRIALRRSYRLVESSH</sequence>
<evidence type="ECO:0000313" key="2">
    <source>
        <dbReference type="EMBL" id="VFT86224.1"/>
    </source>
</evidence>
<proteinExistence type="predicted"/>
<name>A0A485KMY9_9STRA</name>
<reference evidence="1" key="2">
    <citation type="submission" date="2019-06" db="EMBL/GenBank/DDBJ databases">
        <title>Genomics analysis of Aphanomyces spp. identifies a new class of oomycete effector associated with host adaptation.</title>
        <authorList>
            <person name="Gaulin E."/>
        </authorList>
    </citation>
    <scope>NUCLEOTIDE SEQUENCE</scope>
    <source>
        <strain evidence="1">CBS 578.67</strain>
    </source>
</reference>
<protein>
    <submittedName>
        <fullName evidence="2">Aste57867_9343 protein</fullName>
    </submittedName>
</protein>
<evidence type="ECO:0000313" key="3">
    <source>
        <dbReference type="Proteomes" id="UP000332933"/>
    </source>
</evidence>
<dbReference type="EMBL" id="VJMH01005137">
    <property type="protein sequence ID" value="KAF0700112.1"/>
    <property type="molecule type" value="Genomic_DNA"/>
</dbReference>
<dbReference type="AlphaFoldDB" id="A0A485KMY9"/>
<gene>
    <name evidence="2" type="primary">Aste57867_9343</name>
    <name evidence="1" type="ORF">As57867_009307</name>
    <name evidence="2" type="ORF">ASTE57867_9343</name>
</gene>
<reference evidence="2 3" key="1">
    <citation type="submission" date="2019-03" db="EMBL/GenBank/DDBJ databases">
        <authorList>
            <person name="Gaulin E."/>
            <person name="Dumas B."/>
        </authorList>
    </citation>
    <scope>NUCLEOTIDE SEQUENCE [LARGE SCALE GENOMIC DNA]</scope>
    <source>
        <strain evidence="2">CBS 568.67</strain>
    </source>
</reference>
<dbReference type="EMBL" id="CAADRA010005158">
    <property type="protein sequence ID" value="VFT86224.1"/>
    <property type="molecule type" value="Genomic_DNA"/>
</dbReference>
<accession>A0A485KMY9</accession>
<dbReference type="Proteomes" id="UP000332933">
    <property type="component" value="Unassembled WGS sequence"/>
</dbReference>
<keyword evidence="3" id="KW-1185">Reference proteome</keyword>
<dbReference type="OrthoDB" id="66095at2759"/>
<evidence type="ECO:0000313" key="1">
    <source>
        <dbReference type="EMBL" id="KAF0700112.1"/>
    </source>
</evidence>
<organism evidence="2 3">
    <name type="scientific">Aphanomyces stellatus</name>
    <dbReference type="NCBI Taxonomy" id="120398"/>
    <lineage>
        <taxon>Eukaryota</taxon>
        <taxon>Sar</taxon>
        <taxon>Stramenopiles</taxon>
        <taxon>Oomycota</taxon>
        <taxon>Saprolegniomycetes</taxon>
        <taxon>Saprolegniales</taxon>
        <taxon>Verrucalvaceae</taxon>
        <taxon>Aphanomyces</taxon>
    </lineage>
</organism>